<sequence>MNRSLVAMLAALEAFLAVAVGVGISLVPLSIMWAARLDLGLSWVVFWRASADIWMLGHGVDLVLTLDPKLVAAIALPGAEVPFALTLAPLTFALLTVLMGVRLGRKSAESGARFVGPVAGIATFAGLTILIALSSVHPNAMPNLWMAFFLPAAIFAGGVVIGTRGEIGHVGGRAERVQQRLVGWANAFPTHTRRVFLAAVAGGTAAAAAIVAVAALLLTVLLFANFPAIIRLYEGLQGGGGGGLVLTAAQLSFMPNFVAWVASWLIGPGFALGMGSSVSPLGTQLGPVPSLPILGALPVGDLSFGFIGLAVPVLAGLAVALFLRPKLVHMLGGLSYGRWLIVAACGIGVVGGLLLGILAWTSSGAAGPGRLVDVGPDPVAVGGWGMLELGIGALIGMLAPGLASSRRPSSR</sequence>
<keyword evidence="1" id="KW-0472">Membrane</keyword>
<comment type="caution">
    <text evidence="2">The sequence shown here is derived from an EMBL/GenBank/DDBJ whole genome shotgun (WGS) entry which is preliminary data.</text>
</comment>
<feature type="transmembrane region" description="Helical" evidence="1">
    <location>
        <begin position="12"/>
        <end position="35"/>
    </location>
</feature>
<feature type="transmembrane region" description="Helical" evidence="1">
    <location>
        <begin position="83"/>
        <end position="102"/>
    </location>
</feature>
<keyword evidence="1" id="KW-1133">Transmembrane helix</keyword>
<evidence type="ECO:0000313" key="2">
    <source>
        <dbReference type="EMBL" id="MBA8829968.1"/>
    </source>
</evidence>
<dbReference type="RefSeq" id="WP_182485384.1">
    <property type="nucleotide sequence ID" value="NZ_JACGWU010000009.1"/>
</dbReference>
<dbReference type="AlphaFoldDB" id="A0A7W3PQ71"/>
<feature type="transmembrane region" description="Helical" evidence="1">
    <location>
        <begin position="236"/>
        <end position="254"/>
    </location>
</feature>
<organism evidence="2 3">
    <name type="scientific">Alpinimonas psychrophila</name>
    <dbReference type="NCBI Taxonomy" id="748908"/>
    <lineage>
        <taxon>Bacteria</taxon>
        <taxon>Bacillati</taxon>
        <taxon>Actinomycetota</taxon>
        <taxon>Actinomycetes</taxon>
        <taxon>Micrococcales</taxon>
        <taxon>Microbacteriaceae</taxon>
        <taxon>Alpinimonas</taxon>
    </lineage>
</organism>
<keyword evidence="1" id="KW-0812">Transmembrane</keyword>
<name>A0A7W3PQ71_9MICO</name>
<feature type="transmembrane region" description="Helical" evidence="1">
    <location>
        <begin position="336"/>
        <end position="361"/>
    </location>
</feature>
<dbReference type="EMBL" id="JACGWU010000009">
    <property type="protein sequence ID" value="MBA8829968.1"/>
    <property type="molecule type" value="Genomic_DNA"/>
</dbReference>
<evidence type="ECO:0000313" key="3">
    <source>
        <dbReference type="Proteomes" id="UP000524237"/>
    </source>
</evidence>
<feature type="transmembrane region" description="Helical" evidence="1">
    <location>
        <begin position="261"/>
        <end position="282"/>
    </location>
</feature>
<feature type="transmembrane region" description="Helical" evidence="1">
    <location>
        <begin position="302"/>
        <end position="324"/>
    </location>
</feature>
<gene>
    <name evidence="2" type="ORF">FB555_002095</name>
</gene>
<dbReference type="Proteomes" id="UP000524237">
    <property type="component" value="Unassembled WGS sequence"/>
</dbReference>
<keyword evidence="3" id="KW-1185">Reference proteome</keyword>
<protein>
    <submittedName>
        <fullName evidence="2">Uncharacterized protein</fullName>
    </submittedName>
</protein>
<reference evidence="2 3" key="1">
    <citation type="submission" date="2020-07" db="EMBL/GenBank/DDBJ databases">
        <title>Sequencing the genomes of 1000 actinobacteria strains.</title>
        <authorList>
            <person name="Klenk H.-P."/>
        </authorList>
    </citation>
    <scope>NUCLEOTIDE SEQUENCE [LARGE SCALE GENOMIC DNA]</scope>
    <source>
        <strain evidence="2 3">DSM 23737</strain>
    </source>
</reference>
<dbReference type="InterPro" id="IPR045931">
    <property type="entry name" value="DUF6350"/>
</dbReference>
<evidence type="ECO:0000256" key="1">
    <source>
        <dbReference type="SAM" id="Phobius"/>
    </source>
</evidence>
<proteinExistence type="predicted"/>
<feature type="transmembrane region" description="Helical" evidence="1">
    <location>
        <begin position="114"/>
        <end position="133"/>
    </location>
</feature>
<feature type="transmembrane region" description="Helical" evidence="1">
    <location>
        <begin position="195"/>
        <end position="224"/>
    </location>
</feature>
<accession>A0A7W3PQ71</accession>
<feature type="transmembrane region" description="Helical" evidence="1">
    <location>
        <begin position="381"/>
        <end position="403"/>
    </location>
</feature>
<feature type="transmembrane region" description="Helical" evidence="1">
    <location>
        <begin position="145"/>
        <end position="163"/>
    </location>
</feature>
<dbReference type="Pfam" id="PF19877">
    <property type="entry name" value="DUF6350"/>
    <property type="match status" value="1"/>
</dbReference>